<reference evidence="3" key="1">
    <citation type="submission" date="2016-10" db="EMBL/GenBank/DDBJ databases">
        <authorList>
            <person name="Jeantristanb JTB J.-T."/>
            <person name="Ricardo R."/>
        </authorList>
    </citation>
    <scope>NUCLEOTIDE SEQUENCE [LARGE SCALE GENOMIC DNA]</scope>
</reference>
<feature type="transmembrane region" description="Helical" evidence="1">
    <location>
        <begin position="89"/>
        <end position="116"/>
    </location>
</feature>
<dbReference type="Proteomes" id="UP000249723">
    <property type="component" value="Unassembled WGS sequence"/>
</dbReference>
<evidence type="ECO:0000313" key="3">
    <source>
        <dbReference type="Proteomes" id="UP000249723"/>
    </source>
</evidence>
<dbReference type="EMBL" id="FMWP01000012">
    <property type="protein sequence ID" value="SCZ87951.1"/>
    <property type="molecule type" value="Genomic_DNA"/>
</dbReference>
<evidence type="ECO:0000313" key="2">
    <source>
        <dbReference type="EMBL" id="SCZ87951.1"/>
    </source>
</evidence>
<keyword evidence="1" id="KW-0812">Transmembrane</keyword>
<feature type="transmembrane region" description="Helical" evidence="1">
    <location>
        <begin position="35"/>
        <end position="54"/>
    </location>
</feature>
<organism evidence="2 3">
    <name type="scientific">Microbotryum saponariae</name>
    <dbReference type="NCBI Taxonomy" id="289078"/>
    <lineage>
        <taxon>Eukaryota</taxon>
        <taxon>Fungi</taxon>
        <taxon>Dikarya</taxon>
        <taxon>Basidiomycota</taxon>
        <taxon>Pucciniomycotina</taxon>
        <taxon>Microbotryomycetes</taxon>
        <taxon>Microbotryales</taxon>
        <taxon>Microbotryaceae</taxon>
        <taxon>Microbotryum</taxon>
    </lineage>
</organism>
<sequence>MFLEAWLPPTAPTTIEECFISVREDGTVRFDTAKAIKFSVFVSTIVFLLTMQFFIETFRFISGLILSVVGLVAFLYIPLPPDCRDDPLWIYRLLQAAYLPTAGYLAGFGEALLIWFRKSTFDRAAARAGVAAADLDKLEIMFILFTAFGNLMIGTGALFVATYAVYLLVTRYTSIRDRLRVRVVDEESQLLITNDAADKTPDALNSAIDDDDHSDANAAMNDHHNLHASTDHTPHAGNFERPASGCLDFTAAASLGGHGLEGCDKRA</sequence>
<name>A0A2X0KXK0_9BASI</name>
<proteinExistence type="predicted"/>
<feature type="transmembrane region" description="Helical" evidence="1">
    <location>
        <begin position="60"/>
        <end position="77"/>
    </location>
</feature>
<protein>
    <submittedName>
        <fullName evidence="2">BZ3500_MvSof-1268-A1-R1_Chr2-1g04084 protein</fullName>
    </submittedName>
</protein>
<keyword evidence="1" id="KW-1133">Transmembrane helix</keyword>
<dbReference type="AlphaFoldDB" id="A0A2X0KXK0"/>
<accession>A0A2X0KXK0</accession>
<gene>
    <name evidence="2" type="ORF">BZ3500_MVSOF-1268-A1-R1_CHR2-1G04084</name>
</gene>
<keyword evidence="3" id="KW-1185">Reference proteome</keyword>
<keyword evidence="1" id="KW-0472">Membrane</keyword>
<evidence type="ECO:0000256" key="1">
    <source>
        <dbReference type="SAM" id="Phobius"/>
    </source>
</evidence>
<feature type="transmembrane region" description="Helical" evidence="1">
    <location>
        <begin position="140"/>
        <end position="169"/>
    </location>
</feature>